<keyword evidence="2" id="KW-0732">Signal</keyword>
<accession>A0A538TQW0</accession>
<feature type="signal peptide" evidence="2">
    <location>
        <begin position="1"/>
        <end position="26"/>
    </location>
</feature>
<dbReference type="Proteomes" id="UP000317691">
    <property type="component" value="Unassembled WGS sequence"/>
</dbReference>
<reference evidence="4 5" key="1">
    <citation type="journal article" date="2019" name="Nat. Microbiol.">
        <title>Mediterranean grassland soil C-N compound turnover is dependent on rainfall and depth, and is mediated by genomically divergent microorganisms.</title>
        <authorList>
            <person name="Diamond S."/>
            <person name="Andeer P.F."/>
            <person name="Li Z."/>
            <person name="Crits-Christoph A."/>
            <person name="Burstein D."/>
            <person name="Anantharaman K."/>
            <person name="Lane K.R."/>
            <person name="Thomas B.C."/>
            <person name="Pan C."/>
            <person name="Northen T.R."/>
            <person name="Banfield J.F."/>
        </authorList>
    </citation>
    <scope>NUCLEOTIDE SEQUENCE [LARGE SCALE GENOMIC DNA]</scope>
    <source>
        <strain evidence="4">WS_9</strain>
    </source>
</reference>
<keyword evidence="1" id="KW-0812">Transmembrane</keyword>
<dbReference type="Gene3D" id="3.10.310.50">
    <property type="match status" value="1"/>
</dbReference>
<dbReference type="InterPro" id="IPR007621">
    <property type="entry name" value="TPM_dom"/>
</dbReference>
<protein>
    <submittedName>
        <fullName evidence="4">TPM domain-containing protein</fullName>
    </submittedName>
</protein>
<dbReference type="Pfam" id="PF04536">
    <property type="entry name" value="TPM_phosphatase"/>
    <property type="match status" value="1"/>
</dbReference>
<sequence>MIFSSRTIVRTSRLAALLLAAAIAGAAGPAAALTWPEPRGYLSDFAGIVDPASADSIEALALELREKTGAELAVVTVKDLGGESIEPAAVDLFKQWGIGAKGKDEGVLILLALAERRVKIEVGYGLEGILPDGRCGSIIRLLMGPDLHADRFGPGLERGAEAVADIIAKDRGVTLERGGRGPAGSDDGSSPPQVILFLVFAILLPVLFTSWVARARGSSGRWGDWRSGRRRNWYDPWGGFGGGLGGLGGFGGGGGGGGGRGGGGFGGFGGGGSGGGGASGGF</sequence>
<organism evidence="4 5">
    <name type="scientific">Eiseniibacteriota bacterium</name>
    <dbReference type="NCBI Taxonomy" id="2212470"/>
    <lineage>
        <taxon>Bacteria</taxon>
        <taxon>Candidatus Eiseniibacteriota</taxon>
    </lineage>
</organism>
<dbReference type="EMBL" id="VBOZ01000010">
    <property type="protein sequence ID" value="TMQ66017.1"/>
    <property type="molecule type" value="Genomic_DNA"/>
</dbReference>
<comment type="caution">
    <text evidence="4">The sequence shown here is derived from an EMBL/GenBank/DDBJ whole genome shotgun (WGS) entry which is preliminary data.</text>
</comment>
<dbReference type="AlphaFoldDB" id="A0A538TQW0"/>
<keyword evidence="1" id="KW-0472">Membrane</keyword>
<feature type="chain" id="PRO_5022095929" evidence="2">
    <location>
        <begin position="27"/>
        <end position="282"/>
    </location>
</feature>
<feature type="transmembrane region" description="Helical" evidence="1">
    <location>
        <begin position="194"/>
        <end position="213"/>
    </location>
</feature>
<keyword evidence="1" id="KW-1133">Transmembrane helix</keyword>
<evidence type="ECO:0000313" key="5">
    <source>
        <dbReference type="Proteomes" id="UP000317691"/>
    </source>
</evidence>
<evidence type="ECO:0000259" key="3">
    <source>
        <dbReference type="Pfam" id="PF04536"/>
    </source>
</evidence>
<dbReference type="PANTHER" id="PTHR30373:SF2">
    <property type="entry name" value="UPF0603 PROTEIN YGCG"/>
    <property type="match status" value="1"/>
</dbReference>
<gene>
    <name evidence="4" type="ORF">E6K79_03935</name>
</gene>
<evidence type="ECO:0000256" key="2">
    <source>
        <dbReference type="SAM" id="SignalP"/>
    </source>
</evidence>
<evidence type="ECO:0000256" key="1">
    <source>
        <dbReference type="SAM" id="Phobius"/>
    </source>
</evidence>
<name>A0A538TQW0_UNCEI</name>
<evidence type="ECO:0000313" key="4">
    <source>
        <dbReference type="EMBL" id="TMQ66017.1"/>
    </source>
</evidence>
<feature type="domain" description="TPM" evidence="3">
    <location>
        <begin position="43"/>
        <end position="165"/>
    </location>
</feature>
<dbReference type="PANTHER" id="PTHR30373">
    <property type="entry name" value="UPF0603 PROTEIN YGCG"/>
    <property type="match status" value="1"/>
</dbReference>
<proteinExistence type="predicted"/>